<protein>
    <recommendedName>
        <fullName evidence="3">Flagellin</fullName>
    </recommendedName>
</protein>
<organism evidence="7 8">
    <name type="scientific">Desulfurispira natronophila</name>
    <dbReference type="NCBI Taxonomy" id="682562"/>
    <lineage>
        <taxon>Bacteria</taxon>
        <taxon>Pseudomonadati</taxon>
        <taxon>Chrysiogenota</taxon>
        <taxon>Chrysiogenia</taxon>
        <taxon>Chrysiogenales</taxon>
        <taxon>Chrysiogenaceae</taxon>
        <taxon>Desulfurispira</taxon>
    </lineage>
</organism>
<evidence type="ECO:0000256" key="4">
    <source>
        <dbReference type="SAM" id="MobiDB-lite"/>
    </source>
</evidence>
<dbReference type="Gene3D" id="6.10.10.10">
    <property type="entry name" value="Flagellar export chaperone, C-terminal domain"/>
    <property type="match status" value="1"/>
</dbReference>
<keyword evidence="7" id="KW-0969">Cilium</keyword>
<dbReference type="InterPro" id="IPR001029">
    <property type="entry name" value="Flagellin_N"/>
</dbReference>
<evidence type="ECO:0000259" key="5">
    <source>
        <dbReference type="Pfam" id="PF00669"/>
    </source>
</evidence>
<dbReference type="Pfam" id="PF00700">
    <property type="entry name" value="Flagellin_C"/>
    <property type="match status" value="1"/>
</dbReference>
<dbReference type="GO" id="GO:0009288">
    <property type="term" value="C:bacterial-type flagellum"/>
    <property type="evidence" value="ECO:0007669"/>
    <property type="project" value="UniProtKB-SubCell"/>
</dbReference>
<dbReference type="SUPFAM" id="SSF64518">
    <property type="entry name" value="Phase 1 flagellin"/>
    <property type="match status" value="1"/>
</dbReference>
<dbReference type="GO" id="GO:0005576">
    <property type="term" value="C:extracellular region"/>
    <property type="evidence" value="ECO:0007669"/>
    <property type="project" value="UniProtKB-SubCell"/>
</dbReference>
<dbReference type="AlphaFoldDB" id="A0A7W8DH23"/>
<dbReference type="PANTHER" id="PTHR42792">
    <property type="entry name" value="FLAGELLIN"/>
    <property type="match status" value="1"/>
</dbReference>
<sequence>MSNTLNTNIPSLNAQNHLRTHSQSLSGSLEKLASGLRINRASDDASGLAISDKMRGQIRGVDRAMANAQQGMSLIQTADGALNETTAILERMRELAVQAANDTYTPSDRLHIQSEIDQLRQEVDRVAHSTEFNTKKLLSGDSAARWSVSDPGSLEAIIRSRVESGTYQLDVHAKAGRNEVLRSNIMTLRDGAFAGDIIEGEDGVEIDGSDNDAGIAGIYAAEGVRTGNLEERTYRINVASHDVDGGTIEGNSAISITAANVGFMGVYQQDGSSWSISAGGGQDATTANQQTNIISFDGIGDGRHGYLELRFESDMAVTAGASASEVASVRFIDVKTGEAGAWASVDLDSGVLALENTAQTFDGENVFGAGAELSITGNFKQGDKALFSINAAVAAADVGSMSIGAGAIKIDERFYNDTGAASVQDYRGAYYIDTQSSGIQNMQITDGNKQITYHLAQLDAATGSVGIGSITLDMEANADGTETDDTVLAEIRGTGGLASSYTQLQDIDAFMTPDNLSAFLAPQQVTLYGNSQHTSFTLSGSDSLSQVERKFTRAITEGLDMGTGMSSVDNRSADYIAKGSAVGNEAGVEGTFVLRSLLTGTDGRIAMAAEDAVVGGFNLHTIQNPEENHYQVQVSEARSGRAVGFGEVNGSMLRDLIPGMDILLKGNPGIDVSFDPQRARYDFSSQNGPNSYNLHVVDNSPTFQVGANPGQGINMPIGRMDSRALELDNLLVLDRDLSNEAIARIDRAIGMVSAERGKMGAIANRMDHTINSLAVAFESMQSAESRIRDVNVAREMSDFVRHKMLTESSQAMLGQANMLPKGVMQLLNIG</sequence>
<evidence type="ECO:0000259" key="6">
    <source>
        <dbReference type="Pfam" id="PF00700"/>
    </source>
</evidence>
<gene>
    <name evidence="7" type="ORF">HNR37_001454</name>
</gene>
<keyword evidence="2 3" id="KW-0975">Bacterial flagellum</keyword>
<keyword evidence="7" id="KW-0282">Flagellum</keyword>
<dbReference type="PRINTS" id="PR00207">
    <property type="entry name" value="FLAGELLIN"/>
</dbReference>
<dbReference type="InterPro" id="IPR001492">
    <property type="entry name" value="Flagellin"/>
</dbReference>
<dbReference type="PANTHER" id="PTHR42792:SF2">
    <property type="entry name" value="FLAGELLIN"/>
    <property type="match status" value="1"/>
</dbReference>
<keyword evidence="7" id="KW-0966">Cell projection</keyword>
<feature type="domain" description="Flagellin C-terminal" evidence="6">
    <location>
        <begin position="743"/>
        <end position="827"/>
    </location>
</feature>
<dbReference type="Proteomes" id="UP000528322">
    <property type="component" value="Unassembled WGS sequence"/>
</dbReference>
<feature type="domain" description="Flagellin N-terminal" evidence="5">
    <location>
        <begin position="6"/>
        <end position="141"/>
    </location>
</feature>
<evidence type="ECO:0000313" key="8">
    <source>
        <dbReference type="Proteomes" id="UP000528322"/>
    </source>
</evidence>
<comment type="caution">
    <text evidence="7">The sequence shown here is derived from an EMBL/GenBank/DDBJ whole genome shotgun (WGS) entry which is preliminary data.</text>
</comment>
<name>A0A7W8DH23_9BACT</name>
<dbReference type="EMBL" id="JACHID010000008">
    <property type="protein sequence ID" value="MBB5022126.1"/>
    <property type="molecule type" value="Genomic_DNA"/>
</dbReference>
<dbReference type="RefSeq" id="WP_183732074.1">
    <property type="nucleotide sequence ID" value="NZ_JACHID010000008.1"/>
</dbReference>
<keyword evidence="3" id="KW-0964">Secreted</keyword>
<reference evidence="7 8" key="1">
    <citation type="submission" date="2020-08" db="EMBL/GenBank/DDBJ databases">
        <title>Genomic Encyclopedia of Type Strains, Phase IV (KMG-IV): sequencing the most valuable type-strain genomes for metagenomic binning, comparative biology and taxonomic classification.</title>
        <authorList>
            <person name="Goeker M."/>
        </authorList>
    </citation>
    <scope>NUCLEOTIDE SEQUENCE [LARGE SCALE GENOMIC DNA]</scope>
    <source>
        <strain evidence="7 8">DSM 22071</strain>
    </source>
</reference>
<proteinExistence type="inferred from homology"/>
<dbReference type="GO" id="GO:0005198">
    <property type="term" value="F:structural molecule activity"/>
    <property type="evidence" value="ECO:0007669"/>
    <property type="project" value="UniProtKB-UniRule"/>
</dbReference>
<feature type="region of interest" description="Disordered" evidence="4">
    <location>
        <begin position="1"/>
        <end position="26"/>
    </location>
</feature>
<comment type="similarity">
    <text evidence="1 3">Belongs to the bacterial flagellin family.</text>
</comment>
<dbReference type="Gene3D" id="1.20.1330.10">
    <property type="entry name" value="f41 fragment of flagellin, N-terminal domain"/>
    <property type="match status" value="2"/>
</dbReference>
<dbReference type="Pfam" id="PF00669">
    <property type="entry name" value="Flagellin_N"/>
    <property type="match status" value="1"/>
</dbReference>
<evidence type="ECO:0000256" key="1">
    <source>
        <dbReference type="ARBA" id="ARBA00005709"/>
    </source>
</evidence>
<accession>A0A7W8DH23</accession>
<comment type="subcellular location">
    <subcellularLocation>
        <location evidence="3">Secreted</location>
    </subcellularLocation>
    <subcellularLocation>
        <location evidence="3">Bacterial flagellum</location>
    </subcellularLocation>
</comment>
<evidence type="ECO:0000256" key="3">
    <source>
        <dbReference type="RuleBase" id="RU362073"/>
    </source>
</evidence>
<keyword evidence="8" id="KW-1185">Reference proteome</keyword>
<comment type="function">
    <text evidence="3">Flagellin is the subunit protein which polymerizes to form the filaments of bacterial flagella.</text>
</comment>
<evidence type="ECO:0000256" key="2">
    <source>
        <dbReference type="ARBA" id="ARBA00023143"/>
    </source>
</evidence>
<dbReference type="InterPro" id="IPR046358">
    <property type="entry name" value="Flagellin_C"/>
</dbReference>
<dbReference type="InterPro" id="IPR042187">
    <property type="entry name" value="Flagellin_C_sub2"/>
</dbReference>
<evidence type="ECO:0000313" key="7">
    <source>
        <dbReference type="EMBL" id="MBB5022126.1"/>
    </source>
</evidence>